<evidence type="ECO:0000259" key="2">
    <source>
        <dbReference type="PROSITE" id="PS50853"/>
    </source>
</evidence>
<comment type="caution">
    <text evidence="3">The sequence shown here is derived from an EMBL/GenBank/DDBJ whole genome shotgun (WGS) entry which is preliminary data.</text>
</comment>
<dbReference type="InterPro" id="IPR050964">
    <property type="entry name" value="Striated_Muscle_Regulatory"/>
</dbReference>
<dbReference type="PROSITE" id="PS50853">
    <property type="entry name" value="FN3"/>
    <property type="match status" value="1"/>
</dbReference>
<dbReference type="Pfam" id="PF13313">
    <property type="entry name" value="DUF4082"/>
    <property type="match status" value="1"/>
</dbReference>
<dbReference type="RefSeq" id="WP_209139979.1">
    <property type="nucleotide sequence ID" value="NZ_JAGHKO010000004.1"/>
</dbReference>
<dbReference type="EMBL" id="JAGHKO010000004">
    <property type="protein sequence ID" value="MBO9201922.1"/>
    <property type="molecule type" value="Genomic_DNA"/>
</dbReference>
<reference evidence="3 4" key="1">
    <citation type="submission" date="2021-03" db="EMBL/GenBank/DDBJ databases">
        <title>Assistant Professor.</title>
        <authorList>
            <person name="Huq M.A."/>
        </authorList>
    </citation>
    <scope>NUCLEOTIDE SEQUENCE [LARGE SCALE GENOMIC DNA]</scope>
    <source>
        <strain evidence="3 4">MAH-29</strain>
    </source>
</reference>
<evidence type="ECO:0000313" key="3">
    <source>
        <dbReference type="EMBL" id="MBO9201922.1"/>
    </source>
</evidence>
<evidence type="ECO:0000313" key="4">
    <source>
        <dbReference type="Proteomes" id="UP000677244"/>
    </source>
</evidence>
<dbReference type="PANTHER" id="PTHR13817:SF166">
    <property type="entry name" value="NEURONAL IGCAM-RELATED"/>
    <property type="match status" value="1"/>
</dbReference>
<dbReference type="InterPro" id="IPR036116">
    <property type="entry name" value="FN3_sf"/>
</dbReference>
<dbReference type="Proteomes" id="UP000677244">
    <property type="component" value="Unassembled WGS sequence"/>
</dbReference>
<name>A0ABS3YVJ7_9BACT</name>
<dbReference type="InterPro" id="IPR013783">
    <property type="entry name" value="Ig-like_fold"/>
</dbReference>
<dbReference type="InterPro" id="IPR003961">
    <property type="entry name" value="FN3_dom"/>
</dbReference>
<gene>
    <name evidence="3" type="ORF">J7I42_16680</name>
</gene>
<dbReference type="SUPFAM" id="SSF49265">
    <property type="entry name" value="Fibronectin type III"/>
    <property type="match status" value="1"/>
</dbReference>
<organism evidence="3 4">
    <name type="scientific">Niastella soli</name>
    <dbReference type="NCBI Taxonomy" id="2821487"/>
    <lineage>
        <taxon>Bacteria</taxon>
        <taxon>Pseudomonadati</taxon>
        <taxon>Bacteroidota</taxon>
        <taxon>Chitinophagia</taxon>
        <taxon>Chitinophagales</taxon>
        <taxon>Chitinophagaceae</taxon>
        <taxon>Niastella</taxon>
    </lineage>
</organism>
<keyword evidence="4" id="KW-1185">Reference proteome</keyword>
<protein>
    <submittedName>
        <fullName evidence="3">DUF4082 domain-containing protein</fullName>
    </submittedName>
</protein>
<sequence>MKKSSSVACNTLFPILTIVLLLSGCKRDLDAVSNEKSNSAAAGSYTVLTTQRPTTTDSDTPVELGMKFKSTASGDITTFRYFKVASETGTHTGRLWSAGGTLLRTATFTNETDTGWQTVVLDTPYHIAANTTYVISVNAVTRYGATTNELGAAIVNGPLSSIAGNNGVYNYKSGSFPASSYSNTNYYRDIEFIPTQSDSIAPTAPGNLTASNITNNSAVLGWTAATDDAGVTGYEVYRNGTLLTTVTTTTYSVTGLDQGTAYSFYIKATDAAGNRSSSSNVVGITTLNTGGSSITHGSQLTTALVGPAGISISSLTTVPGGTFNGTALSGWGNLARTIGAGGEIIDGFTFPAGTVVLQGANVSSKITVSSGWLVVRGCKGSIYANHPVGNGGGVAALYCELAEFSTVGRRWGYQPAAAIVHRCYFPHTGLENVYSDNVTVTECWITPDPAAAGSGEHIDAIQTWGGQSYLNFSRNHIEFNGPYTASGGFSGMIAMYSDGDQNGYSGYDHVTVNNNYFILHGYGIALHAPLAVPVTNMVVTGNRWKWSSDASDKDYTNAVYHNTSQAIPNYKANGNSWANNRWSDGPYADSFLLPDNVTSGADY</sequence>
<accession>A0ABS3YVJ7</accession>
<keyword evidence="1" id="KW-0677">Repeat</keyword>
<dbReference type="PROSITE" id="PS51257">
    <property type="entry name" value="PROKAR_LIPOPROTEIN"/>
    <property type="match status" value="1"/>
</dbReference>
<dbReference type="Pfam" id="PF00041">
    <property type="entry name" value="fn3"/>
    <property type="match status" value="1"/>
</dbReference>
<feature type="domain" description="Fibronectin type-III" evidence="2">
    <location>
        <begin position="204"/>
        <end position="289"/>
    </location>
</feature>
<dbReference type="CDD" id="cd00063">
    <property type="entry name" value="FN3"/>
    <property type="match status" value="1"/>
</dbReference>
<dbReference type="PANTHER" id="PTHR13817">
    <property type="entry name" value="TITIN"/>
    <property type="match status" value="1"/>
</dbReference>
<dbReference type="Gene3D" id="2.60.40.10">
    <property type="entry name" value="Immunoglobulins"/>
    <property type="match status" value="1"/>
</dbReference>
<dbReference type="SMART" id="SM00060">
    <property type="entry name" value="FN3"/>
    <property type="match status" value="1"/>
</dbReference>
<evidence type="ECO:0000256" key="1">
    <source>
        <dbReference type="ARBA" id="ARBA00022737"/>
    </source>
</evidence>
<dbReference type="InterPro" id="IPR025141">
    <property type="entry name" value="DUF4082"/>
</dbReference>
<proteinExistence type="predicted"/>